<protein>
    <submittedName>
        <fullName evidence="6">Efflux RND transporter periplasmic adaptor subunit</fullName>
    </submittedName>
</protein>
<dbReference type="InterPro" id="IPR051909">
    <property type="entry name" value="MFP_Cation_Efflux"/>
</dbReference>
<dbReference type="Gene3D" id="2.40.420.20">
    <property type="match status" value="1"/>
</dbReference>
<dbReference type="SUPFAM" id="SSF111369">
    <property type="entry name" value="HlyD-like secretion proteins"/>
    <property type="match status" value="1"/>
</dbReference>
<dbReference type="InterPro" id="IPR006143">
    <property type="entry name" value="RND_pump_MFP"/>
</dbReference>
<dbReference type="RefSeq" id="WP_311500700.1">
    <property type="nucleotide sequence ID" value="NZ_JAVRHN010000010.1"/>
</dbReference>
<dbReference type="PANTHER" id="PTHR30097">
    <property type="entry name" value="CATION EFFLUX SYSTEM PROTEIN CUSB"/>
    <property type="match status" value="1"/>
</dbReference>
<dbReference type="InterPro" id="IPR058648">
    <property type="entry name" value="HH_CzcB-like"/>
</dbReference>
<evidence type="ECO:0000256" key="1">
    <source>
        <dbReference type="ARBA" id="ARBA00009477"/>
    </source>
</evidence>
<comment type="similarity">
    <text evidence="1">Belongs to the membrane fusion protein (MFP) (TC 8.A.1) family.</text>
</comment>
<dbReference type="Gene3D" id="1.10.287.470">
    <property type="entry name" value="Helix hairpin bin"/>
    <property type="match status" value="1"/>
</dbReference>
<keyword evidence="7" id="KW-1185">Reference proteome</keyword>
<dbReference type="PANTHER" id="PTHR30097:SF4">
    <property type="entry name" value="SLR6042 PROTEIN"/>
    <property type="match status" value="1"/>
</dbReference>
<keyword evidence="2" id="KW-0813">Transport</keyword>
<evidence type="ECO:0000259" key="4">
    <source>
        <dbReference type="Pfam" id="PF25954"/>
    </source>
</evidence>
<evidence type="ECO:0000313" key="7">
    <source>
        <dbReference type="Proteomes" id="UP001253848"/>
    </source>
</evidence>
<name>A0ABU3DWH3_9FLAO</name>
<evidence type="ECO:0000259" key="3">
    <source>
        <dbReference type="Pfam" id="PF25893"/>
    </source>
</evidence>
<sequence length="400" mass="44231">MKIKSINSTLILALFAFTICFSCKDSADKSEEVHTEEHSEEEEGGHAEMEEAMLSQAQFAALEMDIDTLQNRNMAGFVEANGQLEVPPQNEASVTTVIGANVVDIRIIEGEEVQKGQILAYISHPDIIKMQTDFLNASNELKFQEKEFERQQKLYEAGVGSGETFQRAEAQFQNAKGRVQGLQSQLRLLNLNSANLGEGNINQRIPVLSPISGTVQEINVKTGQFVEAQKAMFEIVNTKDVHADLMVFERDIAKVKVGQKVVLTLESLEGMELDAEIISISQSFDRERKAVHVHAEINNRPESLIPGMYVRGRILTEESSTIALPEDAIGRDGDKLYAFKAEREGEAWSFQPVQVTSSSSSGGWVAVNFLSPVVPGTKFAFNNAYYLMAEMQKGEGGHSH</sequence>
<dbReference type="Pfam" id="PF25893">
    <property type="entry name" value="HH_CzcB"/>
    <property type="match status" value="1"/>
</dbReference>
<accession>A0ABU3DWH3</accession>
<dbReference type="NCBIfam" id="TIGR01730">
    <property type="entry name" value="RND_mfp"/>
    <property type="match status" value="1"/>
</dbReference>
<dbReference type="InterPro" id="IPR058647">
    <property type="entry name" value="BSH_CzcB-like"/>
</dbReference>
<evidence type="ECO:0000313" key="6">
    <source>
        <dbReference type="EMBL" id="MDT0687417.1"/>
    </source>
</evidence>
<proteinExistence type="inferred from homology"/>
<dbReference type="Proteomes" id="UP001253848">
    <property type="component" value="Unassembled WGS sequence"/>
</dbReference>
<dbReference type="Gene3D" id="2.40.50.100">
    <property type="match status" value="1"/>
</dbReference>
<feature type="domain" description="CzcB-like alpha-helical hairpin" evidence="3">
    <location>
        <begin position="130"/>
        <end position="187"/>
    </location>
</feature>
<gene>
    <name evidence="6" type="ORF">RM541_13680</name>
</gene>
<organism evidence="6 7">
    <name type="scientific">Autumnicola psychrophila</name>
    <dbReference type="NCBI Taxonomy" id="3075592"/>
    <lineage>
        <taxon>Bacteria</taxon>
        <taxon>Pseudomonadati</taxon>
        <taxon>Bacteroidota</taxon>
        <taxon>Flavobacteriia</taxon>
        <taxon>Flavobacteriales</taxon>
        <taxon>Flavobacteriaceae</taxon>
        <taxon>Autumnicola</taxon>
    </lineage>
</organism>
<comment type="caution">
    <text evidence="6">The sequence shown here is derived from an EMBL/GenBank/DDBJ whole genome shotgun (WGS) entry which is preliminary data.</text>
</comment>
<evidence type="ECO:0000256" key="2">
    <source>
        <dbReference type="ARBA" id="ARBA00022448"/>
    </source>
</evidence>
<dbReference type="Pfam" id="PF25973">
    <property type="entry name" value="BSH_CzcB"/>
    <property type="match status" value="1"/>
</dbReference>
<evidence type="ECO:0000259" key="5">
    <source>
        <dbReference type="Pfam" id="PF25973"/>
    </source>
</evidence>
<feature type="domain" description="CzcB-like barrel-sandwich hybrid" evidence="5">
    <location>
        <begin position="92"/>
        <end position="236"/>
    </location>
</feature>
<reference evidence="6 7" key="1">
    <citation type="submission" date="2023-09" db="EMBL/GenBank/DDBJ databases">
        <authorList>
            <person name="Rey-Velasco X."/>
        </authorList>
    </citation>
    <scope>NUCLEOTIDE SEQUENCE [LARGE SCALE GENOMIC DNA]</scope>
    <source>
        <strain evidence="6 7">F225</strain>
    </source>
</reference>
<dbReference type="Gene3D" id="2.40.30.170">
    <property type="match status" value="1"/>
</dbReference>
<dbReference type="Pfam" id="PF25954">
    <property type="entry name" value="Beta-barrel_RND_2"/>
    <property type="match status" value="1"/>
</dbReference>
<feature type="domain" description="CusB-like beta-barrel" evidence="4">
    <location>
        <begin position="245"/>
        <end position="315"/>
    </location>
</feature>
<dbReference type="EMBL" id="JAVRHN010000010">
    <property type="protein sequence ID" value="MDT0687417.1"/>
    <property type="molecule type" value="Genomic_DNA"/>
</dbReference>
<dbReference type="InterPro" id="IPR058792">
    <property type="entry name" value="Beta-barrel_RND_2"/>
</dbReference>